<reference evidence="2" key="1">
    <citation type="submission" date="2021-01" db="EMBL/GenBank/DDBJ databases">
        <authorList>
            <consortium name="Genoscope - CEA"/>
            <person name="William W."/>
        </authorList>
    </citation>
    <scope>NUCLEOTIDE SEQUENCE</scope>
</reference>
<evidence type="ECO:0000313" key="2">
    <source>
        <dbReference type="EMBL" id="CAD8166716.1"/>
    </source>
</evidence>
<protein>
    <submittedName>
        <fullName evidence="2">Uncharacterized protein</fullName>
    </submittedName>
</protein>
<evidence type="ECO:0000313" key="3">
    <source>
        <dbReference type="Proteomes" id="UP000683925"/>
    </source>
</evidence>
<dbReference type="Proteomes" id="UP000683925">
    <property type="component" value="Unassembled WGS sequence"/>
</dbReference>
<keyword evidence="3" id="KW-1185">Reference proteome</keyword>
<dbReference type="EMBL" id="CAJJDP010000049">
    <property type="protein sequence ID" value="CAD8166716.1"/>
    <property type="molecule type" value="Genomic_DNA"/>
</dbReference>
<feature type="compositionally biased region" description="Basic and acidic residues" evidence="1">
    <location>
        <begin position="14"/>
        <end position="23"/>
    </location>
</feature>
<proteinExistence type="predicted"/>
<accession>A0A8S1UW61</accession>
<feature type="compositionally biased region" description="Basic residues" evidence="1">
    <location>
        <begin position="1"/>
        <end position="13"/>
    </location>
</feature>
<name>A0A8S1UW61_PAROT</name>
<gene>
    <name evidence="2" type="ORF">POCTA_138.1.T0490004</name>
</gene>
<feature type="region of interest" description="Disordered" evidence="1">
    <location>
        <begin position="1"/>
        <end position="23"/>
    </location>
</feature>
<comment type="caution">
    <text evidence="2">The sequence shown here is derived from an EMBL/GenBank/DDBJ whole genome shotgun (WGS) entry which is preliminary data.</text>
</comment>
<evidence type="ECO:0000256" key="1">
    <source>
        <dbReference type="SAM" id="MobiDB-lite"/>
    </source>
</evidence>
<dbReference type="AlphaFoldDB" id="A0A8S1UW61"/>
<organism evidence="2 3">
    <name type="scientific">Paramecium octaurelia</name>
    <dbReference type="NCBI Taxonomy" id="43137"/>
    <lineage>
        <taxon>Eukaryota</taxon>
        <taxon>Sar</taxon>
        <taxon>Alveolata</taxon>
        <taxon>Ciliophora</taxon>
        <taxon>Intramacronucleata</taxon>
        <taxon>Oligohymenophorea</taxon>
        <taxon>Peniculida</taxon>
        <taxon>Parameciidae</taxon>
        <taxon>Paramecium</taxon>
    </lineage>
</organism>
<sequence>MKQKQVNMKHLKHHMEEKSNQKEEIIREFNQEFGS</sequence>